<feature type="non-terminal residue" evidence="1">
    <location>
        <position position="56"/>
    </location>
</feature>
<dbReference type="AlphaFoldDB" id="A0AAV1RW61"/>
<sequence>MAKATETTILCSIVSALNTTESKGEIYILRFHHERKQLQLGDTGGELWAEADGRPL</sequence>
<gene>
    <name evidence="1" type="ORF">DCAF_LOCUS14940</name>
</gene>
<evidence type="ECO:0000313" key="2">
    <source>
        <dbReference type="Proteomes" id="UP001314170"/>
    </source>
</evidence>
<evidence type="ECO:0000313" key="1">
    <source>
        <dbReference type="EMBL" id="CAK7339863.1"/>
    </source>
</evidence>
<name>A0AAV1RW61_9ROSI</name>
<protein>
    <submittedName>
        <fullName evidence="1">Uncharacterized protein</fullName>
    </submittedName>
</protein>
<organism evidence="1 2">
    <name type="scientific">Dovyalis caffra</name>
    <dbReference type="NCBI Taxonomy" id="77055"/>
    <lineage>
        <taxon>Eukaryota</taxon>
        <taxon>Viridiplantae</taxon>
        <taxon>Streptophyta</taxon>
        <taxon>Embryophyta</taxon>
        <taxon>Tracheophyta</taxon>
        <taxon>Spermatophyta</taxon>
        <taxon>Magnoliopsida</taxon>
        <taxon>eudicotyledons</taxon>
        <taxon>Gunneridae</taxon>
        <taxon>Pentapetalae</taxon>
        <taxon>rosids</taxon>
        <taxon>fabids</taxon>
        <taxon>Malpighiales</taxon>
        <taxon>Salicaceae</taxon>
        <taxon>Flacourtieae</taxon>
        <taxon>Dovyalis</taxon>
    </lineage>
</organism>
<dbReference type="Proteomes" id="UP001314170">
    <property type="component" value="Unassembled WGS sequence"/>
</dbReference>
<reference evidence="1 2" key="1">
    <citation type="submission" date="2024-01" db="EMBL/GenBank/DDBJ databases">
        <authorList>
            <person name="Waweru B."/>
        </authorList>
    </citation>
    <scope>NUCLEOTIDE SEQUENCE [LARGE SCALE GENOMIC DNA]</scope>
</reference>
<accession>A0AAV1RW61</accession>
<dbReference type="EMBL" id="CAWUPB010001159">
    <property type="protein sequence ID" value="CAK7339863.1"/>
    <property type="molecule type" value="Genomic_DNA"/>
</dbReference>
<comment type="caution">
    <text evidence="1">The sequence shown here is derived from an EMBL/GenBank/DDBJ whole genome shotgun (WGS) entry which is preliminary data.</text>
</comment>
<keyword evidence="2" id="KW-1185">Reference proteome</keyword>
<proteinExistence type="predicted"/>